<accession>A0ABQ8IX56</accession>
<dbReference type="Pfam" id="PF03712">
    <property type="entry name" value="Cu2_monoox_C"/>
    <property type="match status" value="1"/>
</dbReference>
<keyword evidence="18" id="KW-1185">Reference proteome</keyword>
<evidence type="ECO:0000256" key="12">
    <source>
        <dbReference type="ARBA" id="ARBA00048431"/>
    </source>
</evidence>
<gene>
    <name evidence="17" type="ORF">DERP_012482</name>
</gene>
<feature type="transmembrane region" description="Helical" evidence="14">
    <location>
        <begin position="826"/>
        <end position="845"/>
    </location>
</feature>
<dbReference type="InterPro" id="IPR000323">
    <property type="entry name" value="Cu2_ascorb_mOase_N"/>
</dbReference>
<feature type="transmembrane region" description="Helical" evidence="14">
    <location>
        <begin position="12"/>
        <end position="28"/>
    </location>
</feature>
<evidence type="ECO:0000256" key="11">
    <source>
        <dbReference type="ARBA" id="ARBA00023268"/>
    </source>
</evidence>
<evidence type="ECO:0000256" key="6">
    <source>
        <dbReference type="ARBA" id="ARBA00022729"/>
    </source>
</evidence>
<evidence type="ECO:0000256" key="5">
    <source>
        <dbReference type="ARBA" id="ARBA00022723"/>
    </source>
</evidence>
<feature type="repeat" description="NHL" evidence="13">
    <location>
        <begin position="532"/>
        <end position="572"/>
    </location>
</feature>
<dbReference type="Gene3D" id="2.60.120.310">
    <property type="entry name" value="Copper type II, ascorbate-dependent monooxygenase, N-terminal domain"/>
    <property type="match status" value="1"/>
</dbReference>
<dbReference type="InterPro" id="IPR036939">
    <property type="entry name" value="Cu2_ascorb_mOase_N_sf"/>
</dbReference>
<dbReference type="Proteomes" id="UP000887458">
    <property type="component" value="Unassembled WGS sequence"/>
</dbReference>
<keyword evidence="10" id="KW-0456">Lyase</keyword>
<dbReference type="Gene3D" id="2.60.120.230">
    <property type="match status" value="1"/>
</dbReference>
<evidence type="ECO:0000256" key="13">
    <source>
        <dbReference type="PROSITE-ProRule" id="PRU00504"/>
    </source>
</evidence>
<keyword evidence="14" id="KW-0812">Transmembrane</keyword>
<dbReference type="InterPro" id="IPR000720">
    <property type="entry name" value="PHM/PAL"/>
</dbReference>
<organism evidence="17 18">
    <name type="scientific">Dermatophagoides pteronyssinus</name>
    <name type="common">European house dust mite</name>
    <dbReference type="NCBI Taxonomy" id="6956"/>
    <lineage>
        <taxon>Eukaryota</taxon>
        <taxon>Metazoa</taxon>
        <taxon>Ecdysozoa</taxon>
        <taxon>Arthropoda</taxon>
        <taxon>Chelicerata</taxon>
        <taxon>Arachnida</taxon>
        <taxon>Acari</taxon>
        <taxon>Acariformes</taxon>
        <taxon>Sarcoptiformes</taxon>
        <taxon>Astigmata</taxon>
        <taxon>Psoroptidia</taxon>
        <taxon>Analgoidea</taxon>
        <taxon>Pyroglyphidae</taxon>
        <taxon>Dermatophagoidinae</taxon>
        <taxon>Dermatophagoides</taxon>
    </lineage>
</organism>
<comment type="cofactor">
    <cofactor evidence="2">
        <name>Zn(2+)</name>
        <dbReference type="ChEBI" id="CHEBI:29105"/>
    </cofactor>
</comment>
<keyword evidence="8" id="KW-1015">Disulfide bond</keyword>
<evidence type="ECO:0000313" key="17">
    <source>
        <dbReference type="EMBL" id="KAH9414892.1"/>
    </source>
</evidence>
<keyword evidence="14" id="KW-1133">Transmembrane helix</keyword>
<dbReference type="SUPFAM" id="SSF63829">
    <property type="entry name" value="Calcium-dependent phosphotriesterase"/>
    <property type="match status" value="1"/>
</dbReference>
<comment type="similarity">
    <text evidence="4">In the N-terminal section; belongs to the copper type II ascorbate-dependent monooxygenase family.</text>
</comment>
<keyword evidence="5" id="KW-0479">Metal-binding</keyword>
<evidence type="ECO:0000256" key="2">
    <source>
        <dbReference type="ARBA" id="ARBA00001947"/>
    </source>
</evidence>
<evidence type="ECO:0000256" key="9">
    <source>
        <dbReference type="ARBA" id="ARBA00023180"/>
    </source>
</evidence>
<dbReference type="InterPro" id="IPR024548">
    <property type="entry name" value="Cu2_monoox_C"/>
</dbReference>
<evidence type="ECO:0000256" key="7">
    <source>
        <dbReference type="ARBA" id="ARBA00022737"/>
    </source>
</evidence>
<protein>
    <recommendedName>
        <fullName evidence="19">Peptidyl-glycine alpha-amidating monooxygenase-like</fullName>
    </recommendedName>
</protein>
<evidence type="ECO:0000259" key="15">
    <source>
        <dbReference type="Pfam" id="PF01082"/>
    </source>
</evidence>
<dbReference type="InterPro" id="IPR001258">
    <property type="entry name" value="NHL_repeat"/>
</dbReference>
<feature type="domain" description="Copper type II ascorbate-dependent monooxygenase C-terminal" evidence="16">
    <location>
        <begin position="185"/>
        <end position="327"/>
    </location>
</feature>
<keyword evidence="9" id="KW-0325">Glycoprotein</keyword>
<dbReference type="PROSITE" id="PS51125">
    <property type="entry name" value="NHL"/>
    <property type="match status" value="1"/>
</dbReference>
<keyword evidence="7" id="KW-0677">Repeat</keyword>
<name>A0ABQ8IX56_DERPT</name>
<comment type="catalytic activity">
    <reaction evidence="1">
        <text>a [peptide]-C-terminal (2S)-2-hydroxyglycine = a [peptide]-C-terminal amide + glyoxylate</text>
        <dbReference type="Rhea" id="RHEA:20924"/>
        <dbReference type="Rhea" id="RHEA-COMP:13485"/>
        <dbReference type="Rhea" id="RHEA-COMP:15321"/>
        <dbReference type="ChEBI" id="CHEBI:36655"/>
        <dbReference type="ChEBI" id="CHEBI:137001"/>
        <dbReference type="ChEBI" id="CHEBI:142768"/>
        <dbReference type="EC" id="4.3.2.5"/>
    </reaction>
</comment>
<dbReference type="EMBL" id="NJHN03000104">
    <property type="protein sequence ID" value="KAH9414892.1"/>
    <property type="molecule type" value="Genomic_DNA"/>
</dbReference>
<dbReference type="PANTHER" id="PTHR10680:SF14">
    <property type="entry name" value="PEPTIDYL-GLYCINE ALPHA-AMIDATING MONOOXYGENASE"/>
    <property type="match status" value="1"/>
</dbReference>
<dbReference type="Gene3D" id="2.120.10.30">
    <property type="entry name" value="TolB, C-terminal domain"/>
    <property type="match status" value="1"/>
</dbReference>
<dbReference type="Pfam" id="PF01082">
    <property type="entry name" value="Cu2_monooxygen"/>
    <property type="match status" value="1"/>
</dbReference>
<evidence type="ECO:0000256" key="3">
    <source>
        <dbReference type="ARBA" id="ARBA00006026"/>
    </source>
</evidence>
<evidence type="ECO:0000259" key="16">
    <source>
        <dbReference type="Pfam" id="PF03712"/>
    </source>
</evidence>
<dbReference type="InterPro" id="IPR008977">
    <property type="entry name" value="PHM/PNGase_F_dom_sf"/>
</dbReference>
<dbReference type="InterPro" id="IPR014784">
    <property type="entry name" value="Cu2_ascorb_mOase-like_C"/>
</dbReference>
<keyword evidence="11" id="KW-0511">Multifunctional enzyme</keyword>
<dbReference type="PRINTS" id="PR00790">
    <property type="entry name" value="PAMONOXGNASE"/>
</dbReference>
<reference evidence="17 18" key="1">
    <citation type="journal article" date="2018" name="J. Allergy Clin. Immunol.">
        <title>High-quality assembly of Dermatophagoides pteronyssinus genome and transcriptome reveals a wide range of novel allergens.</title>
        <authorList>
            <person name="Liu X.Y."/>
            <person name="Yang K.Y."/>
            <person name="Wang M.Q."/>
            <person name="Kwok J.S."/>
            <person name="Zeng X."/>
            <person name="Yang Z."/>
            <person name="Xiao X.J."/>
            <person name="Lau C.P."/>
            <person name="Li Y."/>
            <person name="Huang Z.M."/>
            <person name="Ba J.G."/>
            <person name="Yim A.K."/>
            <person name="Ouyang C.Y."/>
            <person name="Ngai S.M."/>
            <person name="Chan T.F."/>
            <person name="Leung E.L."/>
            <person name="Liu L."/>
            <person name="Liu Z.G."/>
            <person name="Tsui S.K."/>
        </authorList>
    </citation>
    <scope>NUCLEOTIDE SEQUENCE [LARGE SCALE GENOMIC DNA]</scope>
    <source>
        <strain evidence="17">Derp</strain>
    </source>
</reference>
<comment type="catalytic activity">
    <reaction evidence="12">
        <text>a [peptide]-C-terminal glycine + 2 L-ascorbate + O2 = a [peptide]-C-terminal (2S)-2-hydroxyglycine + 2 monodehydro-L-ascorbate radical + H2O</text>
        <dbReference type="Rhea" id="RHEA:21452"/>
        <dbReference type="Rhea" id="RHEA-COMP:13486"/>
        <dbReference type="Rhea" id="RHEA-COMP:15321"/>
        <dbReference type="ChEBI" id="CHEBI:15377"/>
        <dbReference type="ChEBI" id="CHEBI:15379"/>
        <dbReference type="ChEBI" id="CHEBI:38290"/>
        <dbReference type="ChEBI" id="CHEBI:59513"/>
        <dbReference type="ChEBI" id="CHEBI:137000"/>
        <dbReference type="ChEBI" id="CHEBI:142768"/>
        <dbReference type="EC" id="1.14.17.3"/>
    </reaction>
</comment>
<dbReference type="CDD" id="cd14958">
    <property type="entry name" value="NHL_PAL_like"/>
    <property type="match status" value="1"/>
</dbReference>
<evidence type="ECO:0000256" key="4">
    <source>
        <dbReference type="ARBA" id="ARBA00010263"/>
    </source>
</evidence>
<sequence length="959" mass="109985">MLMNMNHTFEFSLLFSIIIILFFSTKMVKLKIVPKKSLSETNDLLYTLELKMPNVLPRKNDDYLCTSINISNEEIYIKKFDPNANSNRIHHIIIFGCKNLQNHHNQLLYPNHWPCIHLPICPGMRIIYAWGRNAPSLQLPPDVGFHVGGLSDINYLILQSHYSHPLQEHDSSGVRLLYTVQPQPYIAGILLLSSVDGIIPPHQSKYHVDINCRLNRDPITVFAYRVHAHALGTVISGYRYSHNKNKWDLIAKGNPQWPQAFYPMSDNDNLMQINSQDIIAARCTYNSSERNTLTRMGSTAGDEMCNLYLMYYSENPLLMADDSMSKAFFYSLNEQRSDIDSCSGIEFESDLYLNLPDGNDQPLPRNITLEQSAIGQHSSHQHVDPNHSDGDVMNEEESARKQLEFIQDPDWPTNNFQFGQITAVDFDQSGNVVIFHRGKHVWNELSFDWQNNYRRIQNGPIAQSTIITIDPKSGKILDSWGENLFFMPHGLTIDQKNHSIWLTDVAMHQIFRYSLNRSERKQPLLVLGERFKPGDDDKHFCKPTSVAIDYNNGDLYVADGYCNSRIIRFDSNGKYLNHWGHKPIINSGDLQSIRPSPNSLNVPHKILLIDQEADDEKLACIADRENGRIECFLTPYGQFRFQIRLPQFNGRLFSIAYSKQMNILYAVNGPSLMPPPPSDMDQKSSTVMAFAFDFQTQQPLATFVPKLTGTFNQPHDLAVSPSGNEVFVVEIGPNYIWKFINSKPMEQQQPFVDKMIVDKLKSKQAMKMISNNGMPIKSKILTNNTKDKSTEIDEKEKNLAISNVNFSFELLQIRTKEFREKVWSNNILYFVLLALFIFIMILNIHHTSSTLRFFSLIFSSLLNSMKFRLISKRSTSRNSERISLSDVLKSSRSSSSKRKSLRLGDKRYGGFNRLPQNEEESDLVIVTDDDSNDDDSDVLEDFSLSQQQQLQNNNNSHVI</sequence>
<evidence type="ECO:0000256" key="1">
    <source>
        <dbReference type="ARBA" id="ARBA00000686"/>
    </source>
</evidence>
<evidence type="ECO:0008006" key="19">
    <source>
        <dbReference type="Google" id="ProtNLM"/>
    </source>
</evidence>
<keyword evidence="6" id="KW-0732">Signal</keyword>
<evidence type="ECO:0000256" key="8">
    <source>
        <dbReference type="ARBA" id="ARBA00023157"/>
    </source>
</evidence>
<dbReference type="Pfam" id="PF01436">
    <property type="entry name" value="NHL"/>
    <property type="match status" value="1"/>
</dbReference>
<evidence type="ECO:0000256" key="14">
    <source>
        <dbReference type="SAM" id="Phobius"/>
    </source>
</evidence>
<keyword evidence="14" id="KW-0472">Membrane</keyword>
<dbReference type="InterPro" id="IPR011042">
    <property type="entry name" value="6-blade_b-propeller_TolB-like"/>
</dbReference>
<proteinExistence type="inferred from homology"/>
<reference evidence="17 18" key="2">
    <citation type="journal article" date="2022" name="Mol. Biol. Evol.">
        <title>Comparative Genomics Reveals Insights into the Divergent Evolution of Astigmatic Mites and Household Pest Adaptations.</title>
        <authorList>
            <person name="Xiong Q."/>
            <person name="Wan A.T."/>
            <person name="Liu X."/>
            <person name="Fung C.S."/>
            <person name="Xiao X."/>
            <person name="Malainual N."/>
            <person name="Hou J."/>
            <person name="Wang L."/>
            <person name="Wang M."/>
            <person name="Yang K.Y."/>
            <person name="Cui Y."/>
            <person name="Leung E.L."/>
            <person name="Nong W."/>
            <person name="Shin S.K."/>
            <person name="Au S.W."/>
            <person name="Jeong K.Y."/>
            <person name="Chew F.T."/>
            <person name="Hui J.H."/>
            <person name="Leung T.F."/>
            <person name="Tungtrongchitr A."/>
            <person name="Zhong N."/>
            <person name="Liu Z."/>
            <person name="Tsui S.K."/>
        </authorList>
    </citation>
    <scope>NUCLEOTIDE SEQUENCE [LARGE SCALE GENOMIC DNA]</scope>
    <source>
        <strain evidence="17">Derp</strain>
    </source>
</reference>
<dbReference type="PANTHER" id="PTHR10680">
    <property type="entry name" value="PEPTIDYL-GLYCINE ALPHA-AMIDATING MONOOXYGENASE"/>
    <property type="match status" value="1"/>
</dbReference>
<feature type="domain" description="Copper type II ascorbate-dependent monooxygenase N-terminal" evidence="15">
    <location>
        <begin position="49"/>
        <end position="167"/>
    </location>
</feature>
<dbReference type="SUPFAM" id="SSF49742">
    <property type="entry name" value="PHM/PNGase F"/>
    <property type="match status" value="2"/>
</dbReference>
<evidence type="ECO:0000313" key="18">
    <source>
        <dbReference type="Proteomes" id="UP000887458"/>
    </source>
</evidence>
<comment type="similarity">
    <text evidence="3">In the C-terminal section; belongs to the peptidyl-alpha-hydroxyglycine alpha-amidating lyase family.</text>
</comment>
<evidence type="ECO:0000256" key="10">
    <source>
        <dbReference type="ARBA" id="ARBA00023239"/>
    </source>
</evidence>
<comment type="caution">
    <text evidence="17">The sequence shown here is derived from an EMBL/GenBank/DDBJ whole genome shotgun (WGS) entry which is preliminary data.</text>
</comment>